<feature type="region of interest" description="Disordered" evidence="1">
    <location>
        <begin position="499"/>
        <end position="532"/>
    </location>
</feature>
<reference evidence="3 4" key="1">
    <citation type="journal article" date="2018" name="Evol. Lett.">
        <title>Horizontal gene cluster transfer increased hallucinogenic mushroom diversity.</title>
        <authorList>
            <person name="Reynolds H.T."/>
            <person name="Vijayakumar V."/>
            <person name="Gluck-Thaler E."/>
            <person name="Korotkin H.B."/>
            <person name="Matheny P.B."/>
            <person name="Slot J.C."/>
        </authorList>
    </citation>
    <scope>NUCLEOTIDE SEQUENCE [LARGE SCALE GENOMIC DNA]</scope>
    <source>
        <strain evidence="3 4">SRW20</strain>
    </source>
</reference>
<dbReference type="Gene3D" id="3.40.390.10">
    <property type="entry name" value="Collagenase (Catalytic Domain)"/>
    <property type="match status" value="2"/>
</dbReference>
<gene>
    <name evidence="3" type="ORF">CVT26_010425</name>
</gene>
<evidence type="ECO:0000256" key="2">
    <source>
        <dbReference type="SAM" id="SignalP"/>
    </source>
</evidence>
<comment type="caution">
    <text evidence="3">The sequence shown here is derived from an EMBL/GenBank/DDBJ whole genome shotgun (WGS) entry which is preliminary data.</text>
</comment>
<name>A0A409VZ84_9AGAR</name>
<feature type="chain" id="PRO_5019384798" description="Lysine-specific metallo-endopeptidase domain-containing protein" evidence="2">
    <location>
        <begin position="21"/>
        <end position="532"/>
    </location>
</feature>
<dbReference type="Proteomes" id="UP000284706">
    <property type="component" value="Unassembled WGS sequence"/>
</dbReference>
<sequence length="532" mass="57977">MRCSFFFTLFTSTILCVVQSAPIPLGLGVVYGHDDLGDTKIDQHPGAQEHLDAIKTAVNTAHGQIMAMKDKLDKNADDLHDHLVNAFGPNYDKAEIKKVVDRMATGKLDIGSVNVPVPADHTTIAATNYDNKSSRTMFTSQFHQMTPEAQAAVVVHEASHAVGYTKDYFSADGTKTLTKGEAKGGNSKSGYLEQDFQHLKEISPIMHKNADSYKVFAHTAANGLHAPLPEKYNLSSFSNDVQDTYTNSIFIIYLTSYPLNLLTSTTIMRSSIFFNLFTFTLLCAVKSAPIPLELGTVYGQDDLRDDTIVHPGVEHDPHMPAIQDAIHGAHAQIMNMKNMLDNNHPDLHQHLVKAFGANYNQAEIKKVVDKMATGRLDVGGTNVPNAGQHANAVATTNGNAHTSRTLFTQQYHQMTPEAQIGTMVHEASHAFGVTKDYFSPDGSKALPSGQVKDGTVVGQHKSGYLNQDFHELKQISPIMHKNADSYKVFAHTATNGLHAPLPQRFKNQPAAGSNSNPNCHPDPSGKKGCAIL</sequence>
<protein>
    <recommendedName>
        <fullName evidence="5">Lysine-specific metallo-endopeptidase domain-containing protein</fullName>
    </recommendedName>
</protein>
<keyword evidence="2" id="KW-0732">Signal</keyword>
<dbReference type="InParanoid" id="A0A409VZ84"/>
<dbReference type="AlphaFoldDB" id="A0A409VZ84"/>
<dbReference type="GO" id="GO:0008237">
    <property type="term" value="F:metallopeptidase activity"/>
    <property type="evidence" value="ECO:0007669"/>
    <property type="project" value="InterPro"/>
</dbReference>
<evidence type="ECO:0000256" key="1">
    <source>
        <dbReference type="SAM" id="MobiDB-lite"/>
    </source>
</evidence>
<dbReference type="STRING" id="231916.A0A409VZ84"/>
<organism evidence="3 4">
    <name type="scientific">Gymnopilus dilepis</name>
    <dbReference type="NCBI Taxonomy" id="231916"/>
    <lineage>
        <taxon>Eukaryota</taxon>
        <taxon>Fungi</taxon>
        <taxon>Dikarya</taxon>
        <taxon>Basidiomycota</taxon>
        <taxon>Agaricomycotina</taxon>
        <taxon>Agaricomycetes</taxon>
        <taxon>Agaricomycetidae</taxon>
        <taxon>Agaricales</taxon>
        <taxon>Agaricineae</taxon>
        <taxon>Hymenogastraceae</taxon>
        <taxon>Gymnopilus</taxon>
    </lineage>
</organism>
<proteinExistence type="predicted"/>
<evidence type="ECO:0008006" key="5">
    <source>
        <dbReference type="Google" id="ProtNLM"/>
    </source>
</evidence>
<dbReference type="OrthoDB" id="3067737at2759"/>
<feature type="signal peptide" evidence="2">
    <location>
        <begin position="1"/>
        <end position="20"/>
    </location>
</feature>
<evidence type="ECO:0000313" key="4">
    <source>
        <dbReference type="Proteomes" id="UP000284706"/>
    </source>
</evidence>
<dbReference type="EMBL" id="NHYE01005497">
    <property type="protein sequence ID" value="PPQ71568.1"/>
    <property type="molecule type" value="Genomic_DNA"/>
</dbReference>
<keyword evidence="4" id="KW-1185">Reference proteome</keyword>
<accession>A0A409VZ84</accession>
<evidence type="ECO:0000313" key="3">
    <source>
        <dbReference type="EMBL" id="PPQ71568.1"/>
    </source>
</evidence>
<dbReference type="InterPro" id="IPR024079">
    <property type="entry name" value="MetalloPept_cat_dom_sf"/>
</dbReference>